<accession>A0ABT2N1I9</accession>
<dbReference type="RefSeq" id="WP_261234362.1">
    <property type="nucleotide sequence ID" value="NZ_JAMXFA010000002.1"/>
</dbReference>
<evidence type="ECO:0000256" key="1">
    <source>
        <dbReference type="SAM" id="Phobius"/>
    </source>
</evidence>
<keyword evidence="1" id="KW-0472">Membrane</keyword>
<dbReference type="Pfam" id="PF03596">
    <property type="entry name" value="Cad"/>
    <property type="match status" value="2"/>
</dbReference>
<keyword evidence="1" id="KW-1133">Transmembrane helix</keyword>
<sequence length="222" mass="24300">MSSILTAVVTGITSFAATNIDDITLSMLLFSQTNNRGFHPRDIVIGNYLGFTILILACLPGLFGGLFLPPPGIGLLGFIPIAIGIKQLLVRQSDDEPQVQGIITPGEPPLQKPSRWPRWLTYLSNSQIYNVAALTVVNGGDNIGIYVPIFASNRPIDLAVILVIFYVLVGVWSAIAYYLSRHRAIALVLTRYGLQLTPFILITLGLFILIDNQSYRLLAAFN</sequence>
<gene>
    <name evidence="2" type="ORF">NG792_02270</name>
</gene>
<dbReference type="EMBL" id="JAMXFA010000002">
    <property type="protein sequence ID" value="MCT7976549.1"/>
    <property type="molecule type" value="Genomic_DNA"/>
</dbReference>
<protein>
    <submittedName>
        <fullName evidence="2">Cadmium resistance transporter</fullName>
    </submittedName>
</protein>
<evidence type="ECO:0000313" key="2">
    <source>
        <dbReference type="EMBL" id="MCT7976549.1"/>
    </source>
</evidence>
<feature type="transmembrane region" description="Helical" evidence="1">
    <location>
        <begin position="192"/>
        <end position="210"/>
    </location>
</feature>
<evidence type="ECO:0000313" key="3">
    <source>
        <dbReference type="Proteomes" id="UP001525961"/>
    </source>
</evidence>
<name>A0ABT2N1I9_9CYAN</name>
<comment type="caution">
    <text evidence="2">The sequence shown here is derived from an EMBL/GenBank/DDBJ whole genome shotgun (WGS) entry which is preliminary data.</text>
</comment>
<feature type="transmembrane region" description="Helical" evidence="1">
    <location>
        <begin position="48"/>
        <end position="68"/>
    </location>
</feature>
<keyword evidence="3" id="KW-1185">Reference proteome</keyword>
<feature type="transmembrane region" description="Helical" evidence="1">
    <location>
        <begin position="158"/>
        <end position="180"/>
    </location>
</feature>
<keyword evidence="1" id="KW-0812">Transmembrane</keyword>
<organism evidence="2 3">
    <name type="scientific">Laspinema olomoucense D3b</name>
    <dbReference type="NCBI Taxonomy" id="2953688"/>
    <lineage>
        <taxon>Bacteria</taxon>
        <taxon>Bacillati</taxon>
        <taxon>Cyanobacteriota</taxon>
        <taxon>Cyanophyceae</taxon>
        <taxon>Oscillatoriophycideae</taxon>
        <taxon>Oscillatoriales</taxon>
        <taxon>Laspinemataceae</taxon>
        <taxon>Laspinema</taxon>
        <taxon>Laspinema olomoucense</taxon>
    </lineage>
</organism>
<dbReference type="Proteomes" id="UP001525961">
    <property type="component" value="Unassembled WGS sequence"/>
</dbReference>
<dbReference type="InterPro" id="IPR004676">
    <property type="entry name" value="Cd-R_transporter"/>
</dbReference>
<proteinExistence type="predicted"/>
<reference evidence="2 3" key="1">
    <citation type="journal article" date="2022" name="Front. Microbiol.">
        <title>High genomic differentiation and limited gene flow indicate recent cryptic speciation within the genus Laspinema (cyanobacteria).</title>
        <authorList>
            <person name="Stanojkovic A."/>
            <person name="Skoupy S."/>
            <person name="Skaloud P."/>
            <person name="Dvorak P."/>
        </authorList>
    </citation>
    <scope>NUCLEOTIDE SEQUENCE [LARGE SCALE GENOMIC DNA]</scope>
    <source>
        <strain evidence="2 3">D3b</strain>
    </source>
</reference>